<evidence type="ECO:0000259" key="6">
    <source>
        <dbReference type="Pfam" id="PF16335"/>
    </source>
</evidence>
<evidence type="ECO:0000256" key="3">
    <source>
        <dbReference type="SAM" id="MobiDB-lite"/>
    </source>
</evidence>
<dbReference type="SUPFAM" id="SSF48208">
    <property type="entry name" value="Six-hairpin glycosidases"/>
    <property type="match status" value="1"/>
</dbReference>
<dbReference type="Proteomes" id="UP000016930">
    <property type="component" value="Unassembled WGS sequence"/>
</dbReference>
<evidence type="ECO:0000256" key="1">
    <source>
        <dbReference type="ARBA" id="ARBA00023157"/>
    </source>
</evidence>
<dbReference type="InterPro" id="IPR033433">
    <property type="entry name" value="GtaA_N"/>
</dbReference>
<evidence type="ECO:0000256" key="4">
    <source>
        <dbReference type="SAM" id="Phobius"/>
    </source>
</evidence>
<evidence type="ECO:0000256" key="5">
    <source>
        <dbReference type="SAM" id="SignalP"/>
    </source>
</evidence>
<organism evidence="8 9">
    <name type="scientific">Ceriporiopsis subvermispora (strain B)</name>
    <name type="common">White-rot fungus</name>
    <name type="synonym">Gelatoporia subvermispora</name>
    <dbReference type="NCBI Taxonomy" id="914234"/>
    <lineage>
        <taxon>Eukaryota</taxon>
        <taxon>Fungi</taxon>
        <taxon>Dikarya</taxon>
        <taxon>Basidiomycota</taxon>
        <taxon>Agaricomycotina</taxon>
        <taxon>Agaricomycetes</taxon>
        <taxon>Polyporales</taxon>
        <taxon>Gelatoporiaceae</taxon>
        <taxon>Gelatoporia</taxon>
    </lineage>
</organism>
<feature type="signal peptide" evidence="5">
    <location>
        <begin position="1"/>
        <end position="19"/>
    </location>
</feature>
<feature type="compositionally biased region" description="Basic and acidic residues" evidence="3">
    <location>
        <begin position="859"/>
        <end position="881"/>
    </location>
</feature>
<keyword evidence="1" id="KW-1015">Disulfide bond</keyword>
<dbReference type="GO" id="GO:0005975">
    <property type="term" value="P:carbohydrate metabolic process"/>
    <property type="evidence" value="ECO:0007669"/>
    <property type="project" value="InterPro"/>
</dbReference>
<feature type="compositionally biased region" description="Polar residues" evidence="3">
    <location>
        <begin position="775"/>
        <end position="786"/>
    </location>
</feature>
<evidence type="ECO:0000313" key="8">
    <source>
        <dbReference type="EMBL" id="EMD37588.1"/>
    </source>
</evidence>
<evidence type="ECO:0008006" key="10">
    <source>
        <dbReference type="Google" id="ProtNLM"/>
    </source>
</evidence>
<dbReference type="PRINTS" id="PR01186">
    <property type="entry name" value="INTEGRINB"/>
</dbReference>
<dbReference type="Gene3D" id="1.50.10.10">
    <property type="match status" value="1"/>
</dbReference>
<evidence type="ECO:0000256" key="2">
    <source>
        <dbReference type="ARBA" id="ARBA00023180"/>
    </source>
</evidence>
<feature type="compositionally biased region" description="Low complexity" evidence="3">
    <location>
        <begin position="844"/>
        <end position="858"/>
    </location>
</feature>
<dbReference type="OrthoDB" id="3918848at2759"/>
<dbReference type="EMBL" id="KB445796">
    <property type="protein sequence ID" value="EMD37588.1"/>
    <property type="molecule type" value="Genomic_DNA"/>
</dbReference>
<name>M2QKN3_CERS8</name>
<keyword evidence="2" id="KW-0325">Glycoprotein</keyword>
<keyword evidence="4" id="KW-1133">Transmembrane helix</keyword>
<dbReference type="GO" id="GO:0003824">
    <property type="term" value="F:catalytic activity"/>
    <property type="evidence" value="ECO:0007669"/>
    <property type="project" value="UniProtKB-ARBA"/>
</dbReference>
<evidence type="ECO:0000259" key="7">
    <source>
        <dbReference type="Pfam" id="PF17168"/>
    </source>
</evidence>
<feature type="transmembrane region" description="Helical" evidence="4">
    <location>
        <begin position="723"/>
        <end position="747"/>
    </location>
</feature>
<dbReference type="InterPro" id="IPR012341">
    <property type="entry name" value="6hp_glycosidase-like_sf"/>
</dbReference>
<dbReference type="AlphaFoldDB" id="M2QKN3"/>
<feature type="domain" description="Glutaminase A N-terminal" evidence="7">
    <location>
        <begin position="113"/>
        <end position="343"/>
    </location>
</feature>
<dbReference type="STRING" id="914234.M2QKN3"/>
<dbReference type="PANTHER" id="PTHR31987">
    <property type="entry name" value="GLUTAMINASE A-RELATED"/>
    <property type="match status" value="1"/>
</dbReference>
<dbReference type="PANTHER" id="PTHR31987:SF14">
    <property type="entry name" value="PUTATIVE (AFU_ORTHOLOGUE AFUA_6G09910)-RELATED"/>
    <property type="match status" value="1"/>
</dbReference>
<dbReference type="HOGENOM" id="CLU_008020_0_0_1"/>
<dbReference type="Pfam" id="PF16335">
    <property type="entry name" value="GtaA_6_Hairpin"/>
    <property type="match status" value="1"/>
</dbReference>
<sequence length="888" mass="95889">MLFWLVFLFLPIALPAVLSQSTLTNQSLWPAALPLAVRSPYFSCWLPTAQNENPLRQWPQFWHYVELDGAQTLGWAGLAIVDGTTYQWLGDWSDHPAPNVIPANLTGFEITPTRTILAIRAGAMELNVTFLTPVEPFDLVRQSLPFSYLALEATSIDGQDHDFQVYADISAEWLSQDDSSVVNWTTTQTDSIIYHEIQLTSPIPFNEKNGQANDGIMYHAISSGAEVSYQTGSDLTCRGQFQKSGDLDGSADTDFRAINSSFPVFPFAVDYGSISSTPNPTIWTLGYVRDPSIKYTTPDGNTQLRSPYFRMNFSTPAEFISFFLTDYDAASQRADALDQQILQAAATVSSDLADLVSLATRQVLGSLDITISNGTNGWNNSDIMIFMKNMGNDQRVNPVEVLYQAFPMFIYLNSAFGKALLTPLLEFQDSPQYTLPYAAADLGTTYPVVPGDNSAHDQMIEQTGNMLIMTLAYARSSGDGSLIAQHYNLLKSWANYLVNNTLDPSGQEQSADQIATANSTNLAIKGIIGIKAMAEMSSAMGDDDDAQFFDQQAAALVGTWESLALSAAQDHLLLAYGDEASWALAYNLYADRLLGTNLINSSIYEKQATFYQSLPEPEFGLGVDSSHTTMGNSAWLLFAAAAGGTSATELLISRAWDRASFNQTSGLFPTKFDTSKGTSTAGSASAGQGAMFAPLALTVANQTIVVTTPSSTSITEATKSANVGAIVGGVVGGVAVIGFAVIGILLWRRRLRQMSDEGEKADHSVGSPEPFPYSTMASLPPSSSQPVDIPGPSTHENPAYGQAVSIAPTSKMRELMLNHSEAQRRPNPTSSAASGSTQPASSREPPSSNSGGLSPSEVSELRTEVENLRRVMQEIQADRMEPPPGYTG</sequence>
<feature type="region of interest" description="Disordered" evidence="3">
    <location>
        <begin position="758"/>
        <end position="800"/>
    </location>
</feature>
<keyword evidence="4" id="KW-0472">Membrane</keyword>
<feature type="chain" id="PRO_5004023073" description="DUF1793-domain-containing protein" evidence="5">
    <location>
        <begin position="20"/>
        <end position="888"/>
    </location>
</feature>
<dbReference type="InterPro" id="IPR008928">
    <property type="entry name" value="6-hairpin_glycosidase_sf"/>
</dbReference>
<dbReference type="Pfam" id="PF17168">
    <property type="entry name" value="DUF5127"/>
    <property type="match status" value="1"/>
</dbReference>
<dbReference type="InterPro" id="IPR015812">
    <property type="entry name" value="Integrin_bsu"/>
</dbReference>
<feature type="compositionally biased region" description="Polar residues" evidence="3">
    <location>
        <begin position="826"/>
        <end position="841"/>
    </location>
</feature>
<gene>
    <name evidence="8" type="ORF">CERSUDRAFT_114227</name>
</gene>
<keyword evidence="9" id="KW-1185">Reference proteome</keyword>
<keyword evidence="4" id="KW-0812">Transmembrane</keyword>
<keyword evidence="5" id="KW-0732">Signal</keyword>
<dbReference type="InterPro" id="IPR052743">
    <property type="entry name" value="Glutaminase_GtaA"/>
</dbReference>
<dbReference type="InterPro" id="IPR032514">
    <property type="entry name" value="GtaA_central"/>
</dbReference>
<feature type="domain" description="Glutaminase A central" evidence="6">
    <location>
        <begin position="349"/>
        <end position="694"/>
    </location>
</feature>
<feature type="region of interest" description="Disordered" evidence="3">
    <location>
        <begin position="821"/>
        <end position="888"/>
    </location>
</feature>
<proteinExistence type="predicted"/>
<evidence type="ECO:0000313" key="9">
    <source>
        <dbReference type="Proteomes" id="UP000016930"/>
    </source>
</evidence>
<reference evidence="8 9" key="1">
    <citation type="journal article" date="2012" name="Proc. Natl. Acad. Sci. U.S.A.">
        <title>Comparative genomics of Ceriporiopsis subvermispora and Phanerochaete chrysosporium provide insight into selective ligninolysis.</title>
        <authorList>
            <person name="Fernandez-Fueyo E."/>
            <person name="Ruiz-Duenas F.J."/>
            <person name="Ferreira P."/>
            <person name="Floudas D."/>
            <person name="Hibbett D.S."/>
            <person name="Canessa P."/>
            <person name="Larrondo L.F."/>
            <person name="James T.Y."/>
            <person name="Seelenfreund D."/>
            <person name="Lobos S."/>
            <person name="Polanco R."/>
            <person name="Tello M."/>
            <person name="Honda Y."/>
            <person name="Watanabe T."/>
            <person name="Watanabe T."/>
            <person name="Ryu J.S."/>
            <person name="Kubicek C.P."/>
            <person name="Schmoll M."/>
            <person name="Gaskell J."/>
            <person name="Hammel K.E."/>
            <person name="St John F.J."/>
            <person name="Vanden Wymelenberg A."/>
            <person name="Sabat G."/>
            <person name="Splinter BonDurant S."/>
            <person name="Syed K."/>
            <person name="Yadav J.S."/>
            <person name="Doddapaneni H."/>
            <person name="Subramanian V."/>
            <person name="Lavin J.L."/>
            <person name="Oguiza J.A."/>
            <person name="Perez G."/>
            <person name="Pisabarro A.G."/>
            <person name="Ramirez L."/>
            <person name="Santoyo F."/>
            <person name="Master E."/>
            <person name="Coutinho P.M."/>
            <person name="Henrissat B."/>
            <person name="Lombard V."/>
            <person name="Magnuson J.K."/>
            <person name="Kuees U."/>
            <person name="Hori C."/>
            <person name="Igarashi K."/>
            <person name="Samejima M."/>
            <person name="Held B.W."/>
            <person name="Barry K.W."/>
            <person name="LaButti K.M."/>
            <person name="Lapidus A."/>
            <person name="Lindquist E.A."/>
            <person name="Lucas S.M."/>
            <person name="Riley R."/>
            <person name="Salamov A.A."/>
            <person name="Hoffmeister D."/>
            <person name="Schwenk D."/>
            <person name="Hadar Y."/>
            <person name="Yarden O."/>
            <person name="de Vries R.P."/>
            <person name="Wiebenga A."/>
            <person name="Stenlid J."/>
            <person name="Eastwood D."/>
            <person name="Grigoriev I.V."/>
            <person name="Berka R.M."/>
            <person name="Blanchette R.A."/>
            <person name="Kersten P."/>
            <person name="Martinez A.T."/>
            <person name="Vicuna R."/>
            <person name="Cullen D."/>
        </authorList>
    </citation>
    <scope>NUCLEOTIDE SEQUENCE [LARGE SCALE GENOMIC DNA]</scope>
    <source>
        <strain evidence="8 9">B</strain>
    </source>
</reference>
<protein>
    <recommendedName>
        <fullName evidence="10">DUF1793-domain-containing protein</fullName>
    </recommendedName>
</protein>
<accession>M2QKN3</accession>